<dbReference type="Gene3D" id="1.10.10.10">
    <property type="entry name" value="Winged helix-like DNA-binding domain superfamily/Winged helix DNA-binding domain"/>
    <property type="match status" value="1"/>
</dbReference>
<dbReference type="KEGG" id="nue:C5F50_02095"/>
<evidence type="ECO:0008006" key="3">
    <source>
        <dbReference type="Google" id="ProtNLM"/>
    </source>
</evidence>
<gene>
    <name evidence="1" type="ORF">C5F50_02095</name>
</gene>
<evidence type="ECO:0000313" key="2">
    <source>
        <dbReference type="Proteomes" id="UP000509478"/>
    </source>
</evidence>
<accession>A0A7D5R6D7</accession>
<dbReference type="InterPro" id="IPR036390">
    <property type="entry name" value="WH_DNA-bd_sf"/>
</dbReference>
<name>A0A7D5R6D7_9ARCH</name>
<sequence length="89" mass="10640">MYERSKHPRKGKYLNYEKIILEFLIKQEDDVTAVTIRIHTKISKSSFYEVLGRLRYYGYVDWIGEPQDWTSFVGITQKGKNYLKKFLLG</sequence>
<dbReference type="GeneID" id="56066815"/>
<reference evidence="1 2" key="1">
    <citation type="submission" date="2018-02" db="EMBL/GenBank/DDBJ databases">
        <title>Complete genome of Nitrosopumilus ureaphilus PS0.</title>
        <authorList>
            <person name="Qin W."/>
            <person name="Zheng Y."/>
            <person name="Stahl D.A."/>
        </authorList>
    </citation>
    <scope>NUCLEOTIDE SEQUENCE [LARGE SCALE GENOMIC DNA]</scope>
    <source>
        <strain evidence="1 2">PS0</strain>
    </source>
</reference>
<keyword evidence="2" id="KW-1185">Reference proteome</keyword>
<proteinExistence type="predicted"/>
<dbReference type="InterPro" id="IPR036388">
    <property type="entry name" value="WH-like_DNA-bd_sf"/>
</dbReference>
<dbReference type="AlphaFoldDB" id="A0A7D5R6D7"/>
<organism evidence="1 2">
    <name type="scientific">Nitrosopumilus ureiphilus</name>
    <dbReference type="NCBI Taxonomy" id="1470067"/>
    <lineage>
        <taxon>Archaea</taxon>
        <taxon>Nitrososphaerota</taxon>
        <taxon>Nitrososphaeria</taxon>
        <taxon>Nitrosopumilales</taxon>
        <taxon>Nitrosopumilaceae</taxon>
        <taxon>Nitrosopumilus</taxon>
    </lineage>
</organism>
<protein>
    <recommendedName>
        <fullName evidence="3">ArnR1-like winged helix-turn-helix domain-containing protein</fullName>
    </recommendedName>
</protein>
<dbReference type="RefSeq" id="WP_179372062.1">
    <property type="nucleotide sequence ID" value="NZ_CP026995.1"/>
</dbReference>
<dbReference type="Proteomes" id="UP000509478">
    <property type="component" value="Chromosome"/>
</dbReference>
<dbReference type="SUPFAM" id="SSF46785">
    <property type="entry name" value="Winged helix' DNA-binding domain"/>
    <property type="match status" value="1"/>
</dbReference>
<evidence type="ECO:0000313" key="1">
    <source>
        <dbReference type="EMBL" id="QLH05999.1"/>
    </source>
</evidence>
<dbReference type="EMBL" id="CP026995">
    <property type="protein sequence ID" value="QLH05999.1"/>
    <property type="molecule type" value="Genomic_DNA"/>
</dbReference>
<dbReference type="OrthoDB" id="379987at2157"/>